<evidence type="ECO:0000256" key="2">
    <source>
        <dbReference type="ARBA" id="ARBA00005120"/>
    </source>
</evidence>
<sequence length="299" mass="32354">MSSPILRGSIVAIITPLDQNGEVDYQSLQNLVEYHIQSGTSAIVACGTTGEAVTLTEEESLEVIRKVIEFANKRVPVIAGTGSNCTAKAIAYTKKVEELGADACLTVVPYYNKPNQEGLYQHFKAIAQASKLPQILYNVPGRTVASLDVDTIVRLASEFSNIVGIKDAHPDLHRVGEIVSRTKEFAFVHLSGDDGTAIDAIALGSQGVVSVSANIIAKEWAQIIDVALNGDYAKALELNRQYAKLHQSLFIEPNPTPTKWIAYKLGLIATPKQRLPLVELSKAGEDKLTAILTEAKVFK</sequence>
<dbReference type="PIRSF" id="PIRSF001365">
    <property type="entry name" value="DHDPS"/>
    <property type="match status" value="1"/>
</dbReference>
<comment type="similarity">
    <text evidence="3 12 13">Belongs to the DapA family.</text>
</comment>
<dbReference type="SUPFAM" id="SSF51569">
    <property type="entry name" value="Aldolase"/>
    <property type="match status" value="1"/>
</dbReference>
<comment type="caution">
    <text evidence="16">The sequence shown here is derived from an EMBL/GenBank/DDBJ whole genome shotgun (WGS) entry which is preliminary data.</text>
</comment>
<organism evidence="16 17">
    <name type="scientific">Psittacicella hinzii</name>
    <dbReference type="NCBI Taxonomy" id="2028575"/>
    <lineage>
        <taxon>Bacteria</taxon>
        <taxon>Pseudomonadati</taxon>
        <taxon>Pseudomonadota</taxon>
        <taxon>Gammaproteobacteria</taxon>
        <taxon>Pasteurellales</taxon>
        <taxon>Psittacicellaceae</taxon>
        <taxon>Psittacicella</taxon>
    </lineage>
</organism>
<evidence type="ECO:0000256" key="7">
    <source>
        <dbReference type="ARBA" id="ARBA00022915"/>
    </source>
</evidence>
<dbReference type="PANTHER" id="PTHR12128">
    <property type="entry name" value="DIHYDRODIPICOLINATE SYNTHASE"/>
    <property type="match status" value="1"/>
</dbReference>
<dbReference type="PANTHER" id="PTHR12128:SF66">
    <property type="entry name" value="4-HYDROXY-2-OXOGLUTARATE ALDOLASE, MITOCHONDRIAL"/>
    <property type="match status" value="1"/>
</dbReference>
<evidence type="ECO:0000256" key="9">
    <source>
        <dbReference type="ARBA" id="ARBA00023239"/>
    </source>
</evidence>
<dbReference type="CDD" id="cd00950">
    <property type="entry name" value="DHDPS"/>
    <property type="match status" value="1"/>
</dbReference>
<comment type="subcellular location">
    <subcellularLocation>
        <location evidence="12">Cytoplasm</location>
    </subcellularLocation>
</comment>
<dbReference type="InterPro" id="IPR020624">
    <property type="entry name" value="Schiff_base-form_aldolases_CS"/>
</dbReference>
<dbReference type="InterPro" id="IPR020625">
    <property type="entry name" value="Schiff_base-form_aldolases_AS"/>
</dbReference>
<dbReference type="Pfam" id="PF00701">
    <property type="entry name" value="DHDPS"/>
    <property type="match status" value="1"/>
</dbReference>
<feature type="binding site" evidence="12 15">
    <location>
        <position position="209"/>
    </location>
    <ligand>
        <name>pyruvate</name>
        <dbReference type="ChEBI" id="CHEBI:15361"/>
    </ligand>
</feature>
<accession>A0A3A1Y0P0</accession>
<dbReference type="PROSITE" id="PS00666">
    <property type="entry name" value="DHDPS_2"/>
    <property type="match status" value="1"/>
</dbReference>
<dbReference type="UniPathway" id="UPA00034">
    <property type="reaction ID" value="UER00017"/>
</dbReference>
<dbReference type="GO" id="GO:0008840">
    <property type="term" value="F:4-hydroxy-tetrahydrodipicolinate synthase activity"/>
    <property type="evidence" value="ECO:0007669"/>
    <property type="project" value="UniProtKB-UniRule"/>
</dbReference>
<feature type="active site" description="Schiff-base intermediate with substrate" evidence="12 14">
    <location>
        <position position="166"/>
    </location>
</feature>
<evidence type="ECO:0000256" key="12">
    <source>
        <dbReference type="HAMAP-Rule" id="MF_00418"/>
    </source>
</evidence>
<proteinExistence type="inferred from homology"/>
<evidence type="ECO:0000256" key="6">
    <source>
        <dbReference type="ARBA" id="ARBA00022605"/>
    </source>
</evidence>
<dbReference type="GO" id="GO:0005829">
    <property type="term" value="C:cytosol"/>
    <property type="evidence" value="ECO:0007669"/>
    <property type="project" value="TreeGrafter"/>
</dbReference>
<evidence type="ECO:0000313" key="16">
    <source>
        <dbReference type="EMBL" id="RIY31813.1"/>
    </source>
</evidence>
<dbReference type="InterPro" id="IPR002220">
    <property type="entry name" value="DapA-like"/>
</dbReference>
<keyword evidence="5 12" id="KW-0963">Cytoplasm</keyword>
<evidence type="ECO:0000256" key="15">
    <source>
        <dbReference type="PIRSR" id="PIRSR001365-2"/>
    </source>
</evidence>
<dbReference type="PRINTS" id="PR00146">
    <property type="entry name" value="DHPICSNTHASE"/>
</dbReference>
<evidence type="ECO:0000256" key="14">
    <source>
        <dbReference type="PIRSR" id="PIRSR001365-1"/>
    </source>
</evidence>
<dbReference type="InterPro" id="IPR005263">
    <property type="entry name" value="DapA"/>
</dbReference>
<evidence type="ECO:0000256" key="1">
    <source>
        <dbReference type="ARBA" id="ARBA00003294"/>
    </source>
</evidence>
<keyword evidence="10 12" id="KW-0704">Schiff base</keyword>
<keyword evidence="8 12" id="KW-0457">Lysine biosynthesis</keyword>
<evidence type="ECO:0000256" key="4">
    <source>
        <dbReference type="ARBA" id="ARBA00012086"/>
    </source>
</evidence>
<comment type="subunit">
    <text evidence="12">Homotetramer; dimer of dimers.</text>
</comment>
<dbReference type="EC" id="4.3.3.7" evidence="4 12"/>
<dbReference type="NCBIfam" id="TIGR00674">
    <property type="entry name" value="dapA"/>
    <property type="match status" value="1"/>
</dbReference>
<evidence type="ECO:0000256" key="10">
    <source>
        <dbReference type="ARBA" id="ARBA00023270"/>
    </source>
</evidence>
<dbReference type="AlphaFoldDB" id="A0A3A1Y0P0"/>
<evidence type="ECO:0000256" key="3">
    <source>
        <dbReference type="ARBA" id="ARBA00007592"/>
    </source>
</evidence>
<dbReference type="GO" id="GO:0009089">
    <property type="term" value="P:lysine biosynthetic process via diaminopimelate"/>
    <property type="evidence" value="ECO:0007669"/>
    <property type="project" value="UniProtKB-UniRule"/>
</dbReference>
<dbReference type="Proteomes" id="UP000265691">
    <property type="component" value="Unassembled WGS sequence"/>
</dbReference>
<feature type="active site" description="Proton donor/acceptor" evidence="12 14">
    <location>
        <position position="137"/>
    </location>
</feature>
<comment type="catalytic activity">
    <reaction evidence="11 12">
        <text>L-aspartate 4-semialdehyde + pyruvate = (2S,4S)-4-hydroxy-2,3,4,5-tetrahydrodipicolinate + H2O + H(+)</text>
        <dbReference type="Rhea" id="RHEA:34171"/>
        <dbReference type="ChEBI" id="CHEBI:15361"/>
        <dbReference type="ChEBI" id="CHEBI:15377"/>
        <dbReference type="ChEBI" id="CHEBI:15378"/>
        <dbReference type="ChEBI" id="CHEBI:67139"/>
        <dbReference type="ChEBI" id="CHEBI:537519"/>
        <dbReference type="EC" id="4.3.3.7"/>
    </reaction>
</comment>
<dbReference type="Gene3D" id="3.20.20.70">
    <property type="entry name" value="Aldolase class I"/>
    <property type="match status" value="1"/>
</dbReference>
<keyword evidence="9 12" id="KW-0456">Lyase</keyword>
<name>A0A3A1Y0P0_9GAMM</name>
<protein>
    <recommendedName>
        <fullName evidence="4 12">4-hydroxy-tetrahydrodipicolinate synthase</fullName>
        <shortName evidence="12">HTPA synthase</shortName>
        <ecNumber evidence="4 12">4.3.3.7</ecNumber>
    </recommendedName>
</protein>
<evidence type="ECO:0000256" key="5">
    <source>
        <dbReference type="ARBA" id="ARBA00022490"/>
    </source>
</evidence>
<gene>
    <name evidence="12" type="primary">dapA</name>
    <name evidence="16" type="ORF">CKF54_06110</name>
</gene>
<dbReference type="InterPro" id="IPR013785">
    <property type="entry name" value="Aldolase_TIM"/>
</dbReference>
<comment type="pathway">
    <text evidence="2 12">Amino-acid biosynthesis; L-lysine biosynthesis via DAP pathway; (S)-tetrahydrodipicolinate from L-aspartate: step 3/4.</text>
</comment>
<dbReference type="HAMAP" id="MF_00418">
    <property type="entry name" value="DapA"/>
    <property type="match status" value="1"/>
</dbReference>
<evidence type="ECO:0000256" key="8">
    <source>
        <dbReference type="ARBA" id="ARBA00023154"/>
    </source>
</evidence>
<feature type="site" description="Part of a proton relay during catalysis" evidence="12">
    <location>
        <position position="48"/>
    </location>
</feature>
<feature type="site" description="Part of a proton relay during catalysis" evidence="12">
    <location>
        <position position="111"/>
    </location>
</feature>
<feature type="binding site" evidence="12 15">
    <location>
        <position position="49"/>
    </location>
    <ligand>
        <name>pyruvate</name>
        <dbReference type="ChEBI" id="CHEBI:15361"/>
    </ligand>
</feature>
<dbReference type="SMART" id="SM01130">
    <property type="entry name" value="DHDPS"/>
    <property type="match status" value="1"/>
</dbReference>
<evidence type="ECO:0000313" key="17">
    <source>
        <dbReference type="Proteomes" id="UP000265691"/>
    </source>
</evidence>
<dbReference type="GO" id="GO:0019877">
    <property type="term" value="P:diaminopimelate biosynthetic process"/>
    <property type="evidence" value="ECO:0007669"/>
    <property type="project" value="UniProtKB-UniRule"/>
</dbReference>
<dbReference type="EMBL" id="NRHC01000078">
    <property type="protein sequence ID" value="RIY31813.1"/>
    <property type="molecule type" value="Genomic_DNA"/>
</dbReference>
<dbReference type="PROSITE" id="PS00665">
    <property type="entry name" value="DHDPS_1"/>
    <property type="match status" value="1"/>
</dbReference>
<comment type="caution">
    <text evidence="12">Was originally thought to be a dihydrodipicolinate synthase (DHDPS), catalyzing the condensation of (S)-aspartate-beta-semialdehyde [(S)-ASA] and pyruvate to dihydrodipicolinate (DHDP). However, it was shown in E.coli that the product of the enzymatic reaction is not dihydrodipicolinate but in fact (4S)-4-hydroxy-2,3,4,5-tetrahydro-(2S)-dipicolinic acid (HTPA), and that the consecutive dehydration reaction leading to DHDP is not spontaneous but catalyzed by DapB.</text>
</comment>
<evidence type="ECO:0000256" key="13">
    <source>
        <dbReference type="PIRNR" id="PIRNR001365"/>
    </source>
</evidence>
<keyword evidence="6 12" id="KW-0028">Amino-acid biosynthesis</keyword>
<keyword evidence="7 12" id="KW-0220">Diaminopimelate biosynthesis</keyword>
<comment type="function">
    <text evidence="1 12">Catalyzes the condensation of (S)-aspartate-beta-semialdehyde [(S)-ASA] and pyruvate to 4-hydroxy-tetrahydrodipicolinate (HTPA).</text>
</comment>
<dbReference type="OrthoDB" id="9782828at2"/>
<evidence type="ECO:0000256" key="11">
    <source>
        <dbReference type="ARBA" id="ARBA00047836"/>
    </source>
</evidence>
<reference evidence="16 17" key="1">
    <citation type="submission" date="2017-08" db="EMBL/GenBank/DDBJ databases">
        <title>Reclassification of Bisgaard taxon 37 and 44.</title>
        <authorList>
            <person name="Christensen H."/>
        </authorList>
    </citation>
    <scope>NUCLEOTIDE SEQUENCE [LARGE SCALE GENOMIC DNA]</scope>
    <source>
        <strain evidence="16 17">B96_3</strain>
    </source>
</reference>
<keyword evidence="17" id="KW-1185">Reference proteome</keyword>